<dbReference type="Proteomes" id="UP000198651">
    <property type="component" value="Chromosome I"/>
</dbReference>
<dbReference type="EMBL" id="LN906597">
    <property type="protein sequence ID" value="CUT16956.1"/>
    <property type="molecule type" value="Genomic_DNA"/>
</dbReference>
<sequence length="877" mass="97677">MIPGNIVVSSGESLSNEEENPCCSINPNIVECESTPSYTTCINKLSTIVERMTAREWLETKLSEISSSWGKLSSLLSTGYEKSNDIVQAIEGMCHQLSCTSNDGDSIIFKTSAISDEEIMLCWADQVIKENEPNELGLFQADILFTLEKISFLLHDPISDEVSSLIQTLLSILFKYKDKTCSCSSLEKILETLVDKELFKSEVLLSCHPDNGKIIKEIVSCFVCKYQISYICEKTDISNPELVIDSIAESIGFTNYSNIFVDNLGKTSRNLPLLSKYDRFSNLNLLKIIKLISCSVITDDILNFFLYYLEYQEHSYDLLSIKEIKYLLCEIPSTTDYLGKIIKENALKNQEKSLHLNEIFAKKIILSITKNSPVIDSSGNTNAKLDKKSITLLSMAKEFFSINPTVEEKLQVFLESKLKSIYWDTRYTSISVLESSISVFSYFDLAQYSSIRTEFLKKVDLKINELAKIIVKGLEELVELGEASKKDSITSIIKLLSILKTLRVELIHLPTGITSEPAVIQKAIYMISSEKRISLITKILSSDNILATEKILEKMAKKTSSSAPMEVLESLSALKRLSFRMTKSEHKLTRSVSYVSKDKKSKIETLITQLMGFNYHPEFKYYYQTCGELPIDYLEHIKTLSIPATRSDMGQSFTVESQTFSFSETLYKDLNRCSYLIGGIKVSTSCEDKSLTQISDDLMINFISMAADIGLSNDIIEQSGAVMNQSIAAIMLDAGYRASNHMFPPGSGIGLAPTLSGNTEFTLDRLTSGNATITCCVSATAKAIVAQEPGKNIDIEKDTKAHRLNSATIIPSDDETITCLEGIKLSSSICLEISPDGNIKVTKFSYEADGLSPEKISTICKCPDLADYLPKNISNAQ</sequence>
<dbReference type="OrthoDB" id="9962011at2"/>
<evidence type="ECO:0000313" key="1">
    <source>
        <dbReference type="EMBL" id="CUT16956.1"/>
    </source>
</evidence>
<proteinExistence type="predicted"/>
<organism evidence="1 2">
    <name type="scientific">Candidatus Ichthyocystis hellenicum</name>
    <dbReference type="NCBI Taxonomy" id="1561003"/>
    <lineage>
        <taxon>Bacteria</taxon>
        <taxon>Pseudomonadati</taxon>
        <taxon>Pseudomonadota</taxon>
        <taxon>Betaproteobacteria</taxon>
        <taxon>Burkholderiales</taxon>
        <taxon>Candidatus Ichthyocystis</taxon>
    </lineage>
</organism>
<protein>
    <submittedName>
        <fullName evidence="1">Uncharacterized protein</fullName>
    </submittedName>
</protein>
<dbReference type="AlphaFoldDB" id="A0A0S4M1V2"/>
<dbReference type="RefSeq" id="WP_092342522.1">
    <property type="nucleotide sequence ID" value="NZ_LN906597.1"/>
</dbReference>
<reference evidence="2" key="1">
    <citation type="submission" date="2015-11" db="EMBL/GenBank/DDBJ databases">
        <authorList>
            <person name="Seth-Smith H.M.B."/>
        </authorList>
    </citation>
    <scope>NUCLEOTIDE SEQUENCE [LARGE SCALE GENOMIC DNA]</scope>
    <source>
        <strain evidence="2">2013Ark11</strain>
    </source>
</reference>
<accession>A0A0S4M1V2</accession>
<gene>
    <name evidence="1" type="ORF">Ark11_0096</name>
</gene>
<keyword evidence="2" id="KW-1185">Reference proteome</keyword>
<name>A0A0S4M1V2_9BURK</name>
<evidence type="ECO:0000313" key="2">
    <source>
        <dbReference type="Proteomes" id="UP000198651"/>
    </source>
</evidence>